<dbReference type="EMBL" id="BKAU01000004">
    <property type="protein sequence ID" value="GEP97165.1"/>
    <property type="molecule type" value="Genomic_DNA"/>
</dbReference>
<proteinExistence type="predicted"/>
<dbReference type="InterPro" id="IPR050204">
    <property type="entry name" value="AraC_XylS_family_regulators"/>
</dbReference>
<keyword evidence="3" id="KW-0804">Transcription</keyword>
<dbReference type="PROSITE" id="PS01124">
    <property type="entry name" value="HTH_ARAC_FAMILY_2"/>
    <property type="match status" value="1"/>
</dbReference>
<protein>
    <recommendedName>
        <fullName evidence="4">HTH araC/xylS-type domain-containing protein</fullName>
    </recommendedName>
</protein>
<comment type="caution">
    <text evidence="5">The sequence shown here is derived from an EMBL/GenBank/DDBJ whole genome shotgun (WGS) entry which is preliminary data.</text>
</comment>
<dbReference type="SMART" id="SM00342">
    <property type="entry name" value="HTH_ARAC"/>
    <property type="match status" value="1"/>
</dbReference>
<evidence type="ECO:0000313" key="5">
    <source>
        <dbReference type="EMBL" id="GEP97165.1"/>
    </source>
</evidence>
<gene>
    <name evidence="5" type="ORF">CCY01nite_34250</name>
</gene>
<dbReference type="InterPro" id="IPR018060">
    <property type="entry name" value="HTH_AraC"/>
</dbReference>
<dbReference type="AlphaFoldDB" id="A0A512RN84"/>
<evidence type="ECO:0000313" key="6">
    <source>
        <dbReference type="Proteomes" id="UP000321436"/>
    </source>
</evidence>
<dbReference type="GO" id="GO:0003700">
    <property type="term" value="F:DNA-binding transcription factor activity"/>
    <property type="evidence" value="ECO:0007669"/>
    <property type="project" value="InterPro"/>
</dbReference>
<accession>A0A512RN84</accession>
<feature type="domain" description="HTH araC/xylS-type" evidence="4">
    <location>
        <begin position="143"/>
        <end position="241"/>
    </location>
</feature>
<keyword evidence="2" id="KW-0238">DNA-binding</keyword>
<organism evidence="5 6">
    <name type="scientific">Chitinophaga cymbidii</name>
    <dbReference type="NCBI Taxonomy" id="1096750"/>
    <lineage>
        <taxon>Bacteria</taxon>
        <taxon>Pseudomonadati</taxon>
        <taxon>Bacteroidota</taxon>
        <taxon>Chitinophagia</taxon>
        <taxon>Chitinophagales</taxon>
        <taxon>Chitinophagaceae</taxon>
        <taxon>Chitinophaga</taxon>
    </lineage>
</organism>
<evidence type="ECO:0000259" key="4">
    <source>
        <dbReference type="PROSITE" id="PS01124"/>
    </source>
</evidence>
<dbReference type="PANTHER" id="PTHR46796">
    <property type="entry name" value="HTH-TYPE TRANSCRIPTIONAL ACTIVATOR RHAS-RELATED"/>
    <property type="match status" value="1"/>
</dbReference>
<dbReference type="PANTHER" id="PTHR46796:SF13">
    <property type="entry name" value="HTH-TYPE TRANSCRIPTIONAL ACTIVATOR RHAS"/>
    <property type="match status" value="1"/>
</dbReference>
<evidence type="ECO:0000256" key="2">
    <source>
        <dbReference type="ARBA" id="ARBA00023125"/>
    </source>
</evidence>
<evidence type="ECO:0000256" key="1">
    <source>
        <dbReference type="ARBA" id="ARBA00023015"/>
    </source>
</evidence>
<sequence>MFTPAADLRAIVEGCWLFSRQEAVSGTLAFSDGIPALVFYLDAQQRVQSGWCSAQLLQNIHMRPAPGALLVLRFTGTGFYRLAPDKVRLLRHQPVWSFEEVFGEDWIAKLQAAEDIETMIGILQNLVRETAVRHEQTVPPLLETALAVIRKAKGNLSIESLADSLKVNYKWLERKFISITGISPKEYARLQRFLHAYFHLLQTGGRDLMGTAVLNGYYDQNHFTKEFRLFTGKPPGAYLSVKSSYFPHSQIINTFA</sequence>
<evidence type="ECO:0000256" key="3">
    <source>
        <dbReference type="ARBA" id="ARBA00023163"/>
    </source>
</evidence>
<dbReference type="Pfam" id="PF12833">
    <property type="entry name" value="HTH_18"/>
    <property type="match status" value="1"/>
</dbReference>
<dbReference type="Proteomes" id="UP000321436">
    <property type="component" value="Unassembled WGS sequence"/>
</dbReference>
<keyword evidence="1" id="KW-0805">Transcription regulation</keyword>
<dbReference type="InterPro" id="IPR009057">
    <property type="entry name" value="Homeodomain-like_sf"/>
</dbReference>
<keyword evidence="6" id="KW-1185">Reference proteome</keyword>
<dbReference type="GO" id="GO:0043565">
    <property type="term" value="F:sequence-specific DNA binding"/>
    <property type="evidence" value="ECO:0007669"/>
    <property type="project" value="InterPro"/>
</dbReference>
<dbReference type="SUPFAM" id="SSF46689">
    <property type="entry name" value="Homeodomain-like"/>
    <property type="match status" value="1"/>
</dbReference>
<dbReference type="Gene3D" id="1.10.10.60">
    <property type="entry name" value="Homeodomain-like"/>
    <property type="match status" value="1"/>
</dbReference>
<reference evidence="5 6" key="1">
    <citation type="submission" date="2019-07" db="EMBL/GenBank/DDBJ databases">
        <title>Whole genome shotgun sequence of Chitinophaga cymbidii NBRC 109752.</title>
        <authorList>
            <person name="Hosoyama A."/>
            <person name="Uohara A."/>
            <person name="Ohji S."/>
            <person name="Ichikawa N."/>
        </authorList>
    </citation>
    <scope>NUCLEOTIDE SEQUENCE [LARGE SCALE GENOMIC DNA]</scope>
    <source>
        <strain evidence="5 6">NBRC 109752</strain>
    </source>
</reference>
<name>A0A512RN84_9BACT</name>